<dbReference type="AlphaFoldDB" id="A0A9E7F8G7"/>
<accession>A0A9E7F8G7</accession>
<organism evidence="2 3">
    <name type="scientific">Musa troglodytarum</name>
    <name type="common">fe'i banana</name>
    <dbReference type="NCBI Taxonomy" id="320322"/>
    <lineage>
        <taxon>Eukaryota</taxon>
        <taxon>Viridiplantae</taxon>
        <taxon>Streptophyta</taxon>
        <taxon>Embryophyta</taxon>
        <taxon>Tracheophyta</taxon>
        <taxon>Spermatophyta</taxon>
        <taxon>Magnoliopsida</taxon>
        <taxon>Liliopsida</taxon>
        <taxon>Zingiberales</taxon>
        <taxon>Musaceae</taxon>
        <taxon>Musa</taxon>
    </lineage>
</organism>
<dbReference type="Proteomes" id="UP001055439">
    <property type="component" value="Chromosome 2"/>
</dbReference>
<evidence type="ECO:0000313" key="2">
    <source>
        <dbReference type="EMBL" id="URD91359.1"/>
    </source>
</evidence>
<feature type="compositionally biased region" description="Basic residues" evidence="1">
    <location>
        <begin position="1"/>
        <end position="11"/>
    </location>
</feature>
<name>A0A9E7F8G7_9LILI</name>
<proteinExistence type="predicted"/>
<keyword evidence="3" id="KW-1185">Reference proteome</keyword>
<evidence type="ECO:0000313" key="3">
    <source>
        <dbReference type="Proteomes" id="UP001055439"/>
    </source>
</evidence>
<evidence type="ECO:0000256" key="1">
    <source>
        <dbReference type="SAM" id="MobiDB-lite"/>
    </source>
</evidence>
<sequence length="34" mass="3486">MGHRTGRRGEHHQRVGRESGAGSRGVIAGGSSQG</sequence>
<dbReference type="EMBL" id="CP097504">
    <property type="protein sequence ID" value="URD91359.1"/>
    <property type="molecule type" value="Genomic_DNA"/>
</dbReference>
<gene>
    <name evidence="2" type="ORF">MUK42_27487</name>
</gene>
<protein>
    <submittedName>
        <fullName evidence="2">Uncharacterized protein</fullName>
    </submittedName>
</protein>
<reference evidence="2" key="1">
    <citation type="submission" date="2022-05" db="EMBL/GenBank/DDBJ databases">
        <title>The Musa troglodytarum L. genome provides insights into the mechanism of non-climacteric behaviour and enrichment of carotenoids.</title>
        <authorList>
            <person name="Wang J."/>
        </authorList>
    </citation>
    <scope>NUCLEOTIDE SEQUENCE</scope>
    <source>
        <tissue evidence="2">Leaf</tissue>
    </source>
</reference>
<feature type="region of interest" description="Disordered" evidence="1">
    <location>
        <begin position="1"/>
        <end position="34"/>
    </location>
</feature>